<evidence type="ECO:0000259" key="8">
    <source>
        <dbReference type="PROSITE" id="PS50928"/>
    </source>
</evidence>
<feature type="transmembrane region" description="Helical" evidence="7">
    <location>
        <begin position="110"/>
        <end position="132"/>
    </location>
</feature>
<feature type="transmembrane region" description="Helical" evidence="7">
    <location>
        <begin position="184"/>
        <end position="203"/>
    </location>
</feature>
<dbReference type="Pfam" id="PF00528">
    <property type="entry name" value="BPD_transp_1"/>
    <property type="match status" value="1"/>
</dbReference>
<comment type="similarity">
    <text evidence="7">Belongs to the binding-protein-dependent transport system permease family.</text>
</comment>
<dbReference type="GO" id="GO:0005886">
    <property type="term" value="C:plasma membrane"/>
    <property type="evidence" value="ECO:0007669"/>
    <property type="project" value="UniProtKB-SubCell"/>
</dbReference>
<dbReference type="CDD" id="cd06261">
    <property type="entry name" value="TM_PBP2"/>
    <property type="match status" value="1"/>
</dbReference>
<keyword evidence="3" id="KW-1003">Cell membrane</keyword>
<evidence type="ECO:0000256" key="2">
    <source>
        <dbReference type="ARBA" id="ARBA00022448"/>
    </source>
</evidence>
<keyword evidence="2 7" id="KW-0813">Transport</keyword>
<evidence type="ECO:0000256" key="6">
    <source>
        <dbReference type="ARBA" id="ARBA00023136"/>
    </source>
</evidence>
<dbReference type="PANTHER" id="PTHR43386:SF1">
    <property type="entry name" value="D,D-DIPEPTIDE TRANSPORT SYSTEM PERMEASE PROTEIN DDPC-RELATED"/>
    <property type="match status" value="1"/>
</dbReference>
<dbReference type="PROSITE" id="PS50928">
    <property type="entry name" value="ABC_TM1"/>
    <property type="match status" value="1"/>
</dbReference>
<feature type="transmembrane region" description="Helical" evidence="7">
    <location>
        <begin position="215"/>
        <end position="238"/>
    </location>
</feature>
<accession>A0A7S8IGX4</accession>
<dbReference type="SUPFAM" id="SSF161098">
    <property type="entry name" value="MetI-like"/>
    <property type="match status" value="1"/>
</dbReference>
<gene>
    <name evidence="9" type="ORF">G4Y79_06860</name>
</gene>
<proteinExistence type="inferred from homology"/>
<evidence type="ECO:0000256" key="3">
    <source>
        <dbReference type="ARBA" id="ARBA00022475"/>
    </source>
</evidence>
<dbReference type="Proteomes" id="UP000594468">
    <property type="component" value="Chromosome"/>
</dbReference>
<keyword evidence="5 7" id="KW-1133">Transmembrane helix</keyword>
<evidence type="ECO:0000256" key="1">
    <source>
        <dbReference type="ARBA" id="ARBA00004651"/>
    </source>
</evidence>
<evidence type="ECO:0000313" key="9">
    <source>
        <dbReference type="EMBL" id="QPC85139.1"/>
    </source>
</evidence>
<evidence type="ECO:0000256" key="5">
    <source>
        <dbReference type="ARBA" id="ARBA00022989"/>
    </source>
</evidence>
<evidence type="ECO:0000313" key="10">
    <source>
        <dbReference type="Proteomes" id="UP000594468"/>
    </source>
</evidence>
<feature type="transmembrane region" description="Helical" evidence="7">
    <location>
        <begin position="244"/>
        <end position="266"/>
    </location>
</feature>
<evidence type="ECO:0000256" key="7">
    <source>
        <dbReference type="RuleBase" id="RU363032"/>
    </source>
</evidence>
<feature type="transmembrane region" description="Helical" evidence="7">
    <location>
        <begin position="15"/>
        <end position="36"/>
    </location>
</feature>
<feature type="transmembrane region" description="Helical" evidence="7">
    <location>
        <begin position="79"/>
        <end position="104"/>
    </location>
</feature>
<dbReference type="GO" id="GO:0055085">
    <property type="term" value="P:transmembrane transport"/>
    <property type="evidence" value="ECO:0007669"/>
    <property type="project" value="InterPro"/>
</dbReference>
<keyword evidence="6 7" id="KW-0472">Membrane</keyword>
<dbReference type="AlphaFoldDB" id="A0A7S8IGX4"/>
<name>A0A7S8IGX4_9CHLR</name>
<dbReference type="InterPro" id="IPR000515">
    <property type="entry name" value="MetI-like"/>
</dbReference>
<comment type="subcellular location">
    <subcellularLocation>
        <location evidence="1 7">Cell membrane</location>
        <topology evidence="1 7">Multi-pass membrane protein</topology>
    </subcellularLocation>
</comment>
<organism evidence="9 10">
    <name type="scientific">Phototrophicus methaneseepsis</name>
    <dbReference type="NCBI Taxonomy" id="2710758"/>
    <lineage>
        <taxon>Bacteria</taxon>
        <taxon>Bacillati</taxon>
        <taxon>Chloroflexota</taxon>
        <taxon>Candidatus Thermofontia</taxon>
        <taxon>Phototrophicales</taxon>
        <taxon>Phototrophicaceae</taxon>
        <taxon>Phototrophicus</taxon>
    </lineage>
</organism>
<keyword evidence="4 7" id="KW-0812">Transmembrane</keyword>
<dbReference type="InterPro" id="IPR035906">
    <property type="entry name" value="MetI-like_sf"/>
</dbReference>
<dbReference type="EMBL" id="CP062983">
    <property type="protein sequence ID" value="QPC85139.1"/>
    <property type="molecule type" value="Genomic_DNA"/>
</dbReference>
<sequence length="281" mass="31193">MWRSFRDNFNLTPRFIFGLILLLFLIGFGVFGPIILNRPDPLKIVGLLYDPPSQTALLGTDNFGRDIFTQLMHGTKTSLTVGLIAGTIATLIGVLIGTVAGYVGGIVEELLMAFTNVVITIPSIVILILLSIAFSHRSIWVMGFIIGVTSWPWTARAVRAQTSSLRTREHVDVARLSGTRTLPLILWEIIPYMLSYIVMAFVLQLNSGILQEAALSMLGLGIDRGISLGIMLQWALLWESVRTGAWWAFIPPTLFLTLIAFSLFMLQSSVDDIFNPRLRQN</sequence>
<reference evidence="9 10" key="1">
    <citation type="submission" date="2020-02" db="EMBL/GenBank/DDBJ databases">
        <authorList>
            <person name="Zheng R.K."/>
            <person name="Sun C.M."/>
        </authorList>
    </citation>
    <scope>NUCLEOTIDE SEQUENCE [LARGE SCALE GENOMIC DNA]</scope>
    <source>
        <strain evidence="10">rifampicinis</strain>
    </source>
</reference>
<evidence type="ECO:0000256" key="4">
    <source>
        <dbReference type="ARBA" id="ARBA00022692"/>
    </source>
</evidence>
<protein>
    <submittedName>
        <fullName evidence="9">ABC transporter permease</fullName>
    </submittedName>
</protein>
<dbReference type="KEGG" id="pmet:G4Y79_06860"/>
<dbReference type="Gene3D" id="1.10.3720.10">
    <property type="entry name" value="MetI-like"/>
    <property type="match status" value="1"/>
</dbReference>
<dbReference type="InterPro" id="IPR050366">
    <property type="entry name" value="BP-dependent_transpt_permease"/>
</dbReference>
<feature type="domain" description="ABC transmembrane type-1" evidence="8">
    <location>
        <begin position="75"/>
        <end position="267"/>
    </location>
</feature>
<dbReference type="PANTHER" id="PTHR43386">
    <property type="entry name" value="OLIGOPEPTIDE TRANSPORT SYSTEM PERMEASE PROTEIN APPC"/>
    <property type="match status" value="1"/>
</dbReference>
<keyword evidence="10" id="KW-1185">Reference proteome</keyword>